<protein>
    <submittedName>
        <fullName evidence="1">Uncharacterized protein</fullName>
    </submittedName>
</protein>
<dbReference type="AlphaFoldDB" id="A0A2L2XBU3"/>
<keyword evidence="2" id="KW-1185">Reference proteome</keyword>
<dbReference type="EMBL" id="BFAV01000119">
    <property type="protein sequence ID" value="GBF33787.1"/>
    <property type="molecule type" value="Genomic_DNA"/>
</dbReference>
<name>A0A2L2XBU3_9FIRM</name>
<evidence type="ECO:0000313" key="1">
    <source>
        <dbReference type="EMBL" id="GBF33787.1"/>
    </source>
</evidence>
<dbReference type="Proteomes" id="UP000239549">
    <property type="component" value="Unassembled WGS sequence"/>
</dbReference>
<accession>A0A2L2XBU3</accession>
<proteinExistence type="predicted"/>
<evidence type="ECO:0000313" key="2">
    <source>
        <dbReference type="Proteomes" id="UP000239549"/>
    </source>
</evidence>
<gene>
    <name evidence="1" type="ORF">DCCM_2898</name>
</gene>
<reference evidence="2" key="1">
    <citation type="submission" date="2018-02" db="EMBL/GenBank/DDBJ databases">
        <title>Genome sequence of Desulfocucumis palustris strain NAW-5.</title>
        <authorList>
            <person name="Watanabe M."/>
            <person name="Kojima H."/>
            <person name="Fukui M."/>
        </authorList>
    </citation>
    <scope>NUCLEOTIDE SEQUENCE [LARGE SCALE GENOMIC DNA]</scope>
    <source>
        <strain evidence="2">NAW-5</strain>
    </source>
</reference>
<sequence length="42" mass="4594">MDFFNGLLENGGYMDLVIGRQGNTVMVGHYANMNGDLVLTLC</sequence>
<organism evidence="1 2">
    <name type="scientific">Desulfocucumis palustris</name>
    <dbReference type="NCBI Taxonomy" id="1898651"/>
    <lineage>
        <taxon>Bacteria</taxon>
        <taxon>Bacillati</taxon>
        <taxon>Bacillota</taxon>
        <taxon>Clostridia</taxon>
        <taxon>Eubacteriales</taxon>
        <taxon>Desulfocucumaceae</taxon>
        <taxon>Desulfocucumis</taxon>
    </lineage>
</organism>
<comment type="caution">
    <text evidence="1">The sequence shown here is derived from an EMBL/GenBank/DDBJ whole genome shotgun (WGS) entry which is preliminary data.</text>
</comment>